<protein>
    <recommendedName>
        <fullName evidence="5">Lipoprotein</fullName>
    </recommendedName>
</protein>
<dbReference type="GeneID" id="77188426"/>
<dbReference type="RefSeq" id="WP_078275137.1">
    <property type="nucleotide sequence ID" value="NZ_CP030241.1"/>
</dbReference>
<evidence type="ECO:0000313" key="2">
    <source>
        <dbReference type="EMBL" id="UZA50570.1"/>
    </source>
</evidence>
<proteinExistence type="predicted"/>
<dbReference type="Proteomes" id="UP001163283">
    <property type="component" value="Chromosome"/>
</dbReference>
<sequence>MFKLNIKTTTLSMIFAVSSIMLFGCEQKSTYTPDHLAPKFQGLTPHPFIPSGWHCTQKLIENGEVVGEIVGFYNFYADTESANNSTNSINYTSISKANNEGIAFIYKSTGNLSYDHQELSINGNQKDFLLTEKTLETLDELPDDTKELVLQLFSSGDLNSEPIILQVTNKDTGYFSAENNDIKLTCQTDENIGIFFKDTIDENHRLVAELEQ</sequence>
<dbReference type="KEGG" id="mboi:DQF64_08275"/>
<dbReference type="Proteomes" id="UP001163632">
    <property type="component" value="Chromosome"/>
</dbReference>
<keyword evidence="4" id="KW-1185">Reference proteome</keyword>
<evidence type="ECO:0000313" key="3">
    <source>
        <dbReference type="Proteomes" id="UP001163283"/>
    </source>
</evidence>
<evidence type="ECO:0000313" key="4">
    <source>
        <dbReference type="Proteomes" id="UP001163632"/>
    </source>
</evidence>
<accession>A0AAQ2T3U2</accession>
<dbReference type="PROSITE" id="PS51257">
    <property type="entry name" value="PROKAR_LIPOPROTEIN"/>
    <property type="match status" value="1"/>
</dbReference>
<evidence type="ECO:0008006" key="5">
    <source>
        <dbReference type="Google" id="ProtNLM"/>
    </source>
</evidence>
<reference evidence="2 3" key="1">
    <citation type="journal article" date="2022" name="BMC Microbiol.">
        <title>Whole genome sequencing of Moraxella bovis strains from North America reveals two genotypes with different genetic determinants.</title>
        <authorList>
            <person name="Wynn E.L."/>
            <person name="Hille M.M."/>
            <person name="Loy J.D."/>
            <person name="Schuller G."/>
            <person name="Kuhn K.L."/>
            <person name="Dickey A.M."/>
            <person name="Bono J.L."/>
            <person name="Clawson M.L."/>
        </authorList>
    </citation>
    <scope>NUCLEOTIDE SEQUENCE [LARGE SCALE GENOMIC DNA]</scope>
    <source>
        <strain evidence="1">SAM102599</strain>
        <strain evidence="2 3">SAM57978</strain>
    </source>
</reference>
<organism evidence="2 3">
    <name type="scientific">Moraxella bovis</name>
    <dbReference type="NCBI Taxonomy" id="476"/>
    <lineage>
        <taxon>Bacteria</taxon>
        <taxon>Pseudomonadati</taxon>
        <taxon>Pseudomonadota</taxon>
        <taxon>Gammaproteobacteria</taxon>
        <taxon>Moraxellales</taxon>
        <taxon>Moraxellaceae</taxon>
        <taxon>Moraxella</taxon>
    </lineage>
</organism>
<dbReference type="EMBL" id="CP087830">
    <property type="protein sequence ID" value="UZA01986.1"/>
    <property type="molecule type" value="Genomic_DNA"/>
</dbReference>
<gene>
    <name evidence="1" type="ORF">LP092_08200</name>
    <name evidence="2" type="ORF">LP129_08430</name>
</gene>
<dbReference type="AlphaFoldDB" id="A0AAQ2T3U2"/>
<evidence type="ECO:0000313" key="1">
    <source>
        <dbReference type="EMBL" id="UZA01986.1"/>
    </source>
</evidence>
<dbReference type="EMBL" id="CP087781">
    <property type="protein sequence ID" value="UZA50570.1"/>
    <property type="molecule type" value="Genomic_DNA"/>
</dbReference>
<name>A0AAQ2T3U2_MORBO</name>